<comment type="similarity">
    <text evidence="1 2">Belongs to the peptidase S10 family.</text>
</comment>
<proteinExistence type="inferred from homology"/>
<dbReference type="SUPFAM" id="SSF53474">
    <property type="entry name" value="alpha/beta-Hydrolases"/>
    <property type="match status" value="1"/>
</dbReference>
<evidence type="ECO:0000313" key="4">
    <source>
        <dbReference type="Proteomes" id="UP000005237"/>
    </source>
</evidence>
<dbReference type="Gene3D" id="3.40.50.1820">
    <property type="entry name" value="alpha/beta hydrolase"/>
    <property type="match status" value="1"/>
</dbReference>
<evidence type="ECO:0000313" key="3">
    <source>
        <dbReference type="EnsemblMetazoa" id="CJA13699.1"/>
    </source>
</evidence>
<keyword evidence="2" id="KW-0732">Signal</keyword>
<keyword evidence="4" id="KW-1185">Reference proteome</keyword>
<feature type="signal peptide" evidence="2">
    <location>
        <begin position="1"/>
        <end position="18"/>
    </location>
</feature>
<feature type="chain" id="PRO_5035969833" description="Carboxypeptidase" evidence="2">
    <location>
        <begin position="19"/>
        <end position="318"/>
    </location>
</feature>
<dbReference type="PANTHER" id="PTHR11802:SF201">
    <property type="entry name" value="CARBOXYPEPTIDASE"/>
    <property type="match status" value="1"/>
</dbReference>
<dbReference type="GO" id="GO:0006508">
    <property type="term" value="P:proteolysis"/>
    <property type="evidence" value="ECO:0007669"/>
    <property type="project" value="UniProtKB-KW"/>
</dbReference>
<evidence type="ECO:0000256" key="2">
    <source>
        <dbReference type="RuleBase" id="RU361156"/>
    </source>
</evidence>
<dbReference type="Pfam" id="PF00450">
    <property type="entry name" value="Peptidase_S10"/>
    <property type="match status" value="1"/>
</dbReference>
<dbReference type="PRINTS" id="PR00724">
    <property type="entry name" value="CRBOXYPTASEC"/>
</dbReference>
<reference evidence="3" key="2">
    <citation type="submission" date="2022-06" db="UniProtKB">
        <authorList>
            <consortium name="EnsemblMetazoa"/>
        </authorList>
    </citation>
    <scope>IDENTIFICATION</scope>
    <source>
        <strain evidence="3">DF5081</strain>
    </source>
</reference>
<keyword evidence="2" id="KW-0121">Carboxypeptidase</keyword>
<dbReference type="InterPro" id="IPR001563">
    <property type="entry name" value="Peptidase_S10"/>
</dbReference>
<dbReference type="InterPro" id="IPR018202">
    <property type="entry name" value="Ser_caboxypep_ser_AS"/>
</dbReference>
<reference evidence="4" key="1">
    <citation type="submission" date="2010-08" db="EMBL/GenBank/DDBJ databases">
        <authorList>
            <consortium name="Caenorhabditis japonica Sequencing Consortium"/>
            <person name="Wilson R.K."/>
        </authorList>
    </citation>
    <scope>NUCLEOTIDE SEQUENCE [LARGE SCALE GENOMIC DNA]</scope>
    <source>
        <strain evidence="4">DF5081</strain>
    </source>
</reference>
<organism evidence="3 4">
    <name type="scientific">Caenorhabditis japonica</name>
    <dbReference type="NCBI Taxonomy" id="281687"/>
    <lineage>
        <taxon>Eukaryota</taxon>
        <taxon>Metazoa</taxon>
        <taxon>Ecdysozoa</taxon>
        <taxon>Nematoda</taxon>
        <taxon>Chromadorea</taxon>
        <taxon>Rhabditida</taxon>
        <taxon>Rhabditina</taxon>
        <taxon>Rhabditomorpha</taxon>
        <taxon>Rhabditoidea</taxon>
        <taxon>Rhabditidae</taxon>
        <taxon>Peloderinae</taxon>
        <taxon>Caenorhabditis</taxon>
    </lineage>
</organism>
<protein>
    <recommendedName>
        <fullName evidence="2">Carboxypeptidase</fullName>
        <ecNumber evidence="2">3.4.16.-</ecNumber>
    </recommendedName>
</protein>
<keyword evidence="2" id="KW-0645">Protease</keyword>
<dbReference type="AlphaFoldDB" id="A0A8R1DY69"/>
<dbReference type="EC" id="3.4.16.-" evidence="2"/>
<sequence length="318" mass="36083">MMATGVFVFFLLTVACLAAPADELITTLPNLTEPLRSKHYAGYLPISSVKQLFYWYVESEEDPSNAPTVLWLNGGPGCASMEGLFIEMGPFRVRNDGEQVVRNPWTWNRIANIIYLDAPAGVGYSYYNATRKVFNDDEVAQDNFDALKLWFTKFPERKSNELYVMGESYGGTYVPMLSAKITEASDVFPNFKGMLIGNGCVDDKINFNTNINYQYYHAVVDESKYQKVIQNCCNGSSDCDFYTISQQNSSCGSLVTDLSYSIYYSGYDPYFLYFACYVNPNLPYPPHEEIQKMALRRNFAKKHGLELPSMIYHEPSVS</sequence>
<dbReference type="InterPro" id="IPR029058">
    <property type="entry name" value="AB_hydrolase_fold"/>
</dbReference>
<accession>A0A8R1DY69</accession>
<dbReference type="GO" id="GO:0004185">
    <property type="term" value="F:serine-type carboxypeptidase activity"/>
    <property type="evidence" value="ECO:0007669"/>
    <property type="project" value="UniProtKB-UniRule"/>
</dbReference>
<dbReference type="Proteomes" id="UP000005237">
    <property type="component" value="Unassembled WGS sequence"/>
</dbReference>
<evidence type="ECO:0000256" key="1">
    <source>
        <dbReference type="ARBA" id="ARBA00009431"/>
    </source>
</evidence>
<keyword evidence="2" id="KW-0378">Hydrolase</keyword>
<dbReference type="PANTHER" id="PTHR11802">
    <property type="entry name" value="SERINE PROTEASE FAMILY S10 SERINE CARBOXYPEPTIDASE"/>
    <property type="match status" value="1"/>
</dbReference>
<dbReference type="EnsemblMetazoa" id="CJA13699.1">
    <property type="protein sequence ID" value="CJA13699.1"/>
    <property type="gene ID" value="WBGene00132903"/>
</dbReference>
<dbReference type="PROSITE" id="PS00131">
    <property type="entry name" value="CARBOXYPEPT_SER_SER"/>
    <property type="match status" value="1"/>
</dbReference>
<name>A0A8R1DY69_CAEJA</name>